<evidence type="ECO:0000256" key="1">
    <source>
        <dbReference type="SAM" id="SignalP"/>
    </source>
</evidence>
<protein>
    <recommendedName>
        <fullName evidence="4">DUF2271 domain-containing protein</fullName>
    </recommendedName>
</protein>
<dbReference type="PIRSF" id="PIRSF014995">
    <property type="entry name" value="UCP014995"/>
    <property type="match status" value="1"/>
</dbReference>
<keyword evidence="3" id="KW-1185">Reference proteome</keyword>
<gene>
    <name evidence="2" type="ORF">GCM10011357_25560</name>
</gene>
<comment type="caution">
    <text evidence="2">The sequence shown here is derived from an EMBL/GenBank/DDBJ whole genome shotgun (WGS) entry which is preliminary data.</text>
</comment>
<dbReference type="Pfam" id="PF10029">
    <property type="entry name" value="DUF2271"/>
    <property type="match status" value="1"/>
</dbReference>
<name>A0ABQ1RJ19_9ALTE</name>
<accession>A0ABQ1RJ19</accession>
<sequence length="176" mass="20133">MQLNHFICTCSIALLLLSPATRADNLKLEIEIPRLEVAEYHKPYVAVWLEDESRKARQIALWYDLNMRDNEGQQWLKDLRQWWRRGGRQLQLPYDGVTSATRGPGQHSITIPLNHGELVDLSSGAYRLRIEASREVGGRELIELPLNLPLSENRFPLSARGESELGRIVLTLNATH</sequence>
<organism evidence="2 3">
    <name type="scientific">Lacimicrobium alkaliphilum</name>
    <dbReference type="NCBI Taxonomy" id="1526571"/>
    <lineage>
        <taxon>Bacteria</taxon>
        <taxon>Pseudomonadati</taxon>
        <taxon>Pseudomonadota</taxon>
        <taxon>Gammaproteobacteria</taxon>
        <taxon>Alteromonadales</taxon>
        <taxon>Alteromonadaceae</taxon>
        <taxon>Lacimicrobium</taxon>
    </lineage>
</organism>
<feature type="chain" id="PRO_5047046597" description="DUF2271 domain-containing protein" evidence="1">
    <location>
        <begin position="24"/>
        <end position="176"/>
    </location>
</feature>
<dbReference type="RefSeq" id="WP_099035292.1">
    <property type="nucleotide sequence ID" value="NZ_BMGJ01000010.1"/>
</dbReference>
<evidence type="ECO:0000313" key="3">
    <source>
        <dbReference type="Proteomes" id="UP000614272"/>
    </source>
</evidence>
<reference evidence="3" key="1">
    <citation type="journal article" date="2019" name="Int. J. Syst. Evol. Microbiol.">
        <title>The Global Catalogue of Microorganisms (GCM) 10K type strain sequencing project: providing services to taxonomists for standard genome sequencing and annotation.</title>
        <authorList>
            <consortium name="The Broad Institute Genomics Platform"/>
            <consortium name="The Broad Institute Genome Sequencing Center for Infectious Disease"/>
            <person name="Wu L."/>
            <person name="Ma J."/>
        </authorList>
    </citation>
    <scope>NUCLEOTIDE SEQUENCE [LARGE SCALE GENOMIC DNA]</scope>
    <source>
        <strain evidence="3">CGMCC 1.12923</strain>
    </source>
</reference>
<dbReference type="Proteomes" id="UP000614272">
    <property type="component" value="Unassembled WGS sequence"/>
</dbReference>
<evidence type="ECO:0000313" key="2">
    <source>
        <dbReference type="EMBL" id="GGD69384.1"/>
    </source>
</evidence>
<evidence type="ECO:0008006" key="4">
    <source>
        <dbReference type="Google" id="ProtNLM"/>
    </source>
</evidence>
<feature type="signal peptide" evidence="1">
    <location>
        <begin position="1"/>
        <end position="23"/>
    </location>
</feature>
<proteinExistence type="predicted"/>
<keyword evidence="1" id="KW-0732">Signal</keyword>
<dbReference type="EMBL" id="BMGJ01000010">
    <property type="protein sequence ID" value="GGD69384.1"/>
    <property type="molecule type" value="Genomic_DNA"/>
</dbReference>
<dbReference type="InterPro" id="IPR014469">
    <property type="entry name" value="DUF2271"/>
</dbReference>